<reference evidence="1" key="1">
    <citation type="journal article" date="2013" name="J. Plant Res.">
        <title>Effect of fungi and light on seed germination of three Opuntia species from semiarid lands of central Mexico.</title>
        <authorList>
            <person name="Delgado-Sanchez P."/>
            <person name="Jimenez-Bremont J.F."/>
            <person name="Guerrero-Gonzalez Mde L."/>
            <person name="Flores J."/>
        </authorList>
    </citation>
    <scope>NUCLEOTIDE SEQUENCE</scope>
    <source>
        <tissue evidence="1">Cladode</tissue>
    </source>
</reference>
<organism evidence="1">
    <name type="scientific">Opuntia streptacantha</name>
    <name type="common">Prickly pear cactus</name>
    <name type="synonym">Opuntia cardona</name>
    <dbReference type="NCBI Taxonomy" id="393608"/>
    <lineage>
        <taxon>Eukaryota</taxon>
        <taxon>Viridiplantae</taxon>
        <taxon>Streptophyta</taxon>
        <taxon>Embryophyta</taxon>
        <taxon>Tracheophyta</taxon>
        <taxon>Spermatophyta</taxon>
        <taxon>Magnoliopsida</taxon>
        <taxon>eudicotyledons</taxon>
        <taxon>Gunneridae</taxon>
        <taxon>Pentapetalae</taxon>
        <taxon>Caryophyllales</taxon>
        <taxon>Cactineae</taxon>
        <taxon>Cactaceae</taxon>
        <taxon>Opuntioideae</taxon>
        <taxon>Opuntia</taxon>
    </lineage>
</organism>
<accession>A0A7C8Z0X3</accession>
<dbReference type="EMBL" id="GISG01078026">
    <property type="protein sequence ID" value="MBA4631499.1"/>
    <property type="molecule type" value="Transcribed_RNA"/>
</dbReference>
<name>A0A7C8Z0X3_OPUST</name>
<evidence type="ECO:0000313" key="1">
    <source>
        <dbReference type="EMBL" id="MBA4631499.1"/>
    </source>
</evidence>
<proteinExistence type="predicted"/>
<protein>
    <submittedName>
        <fullName evidence="1">Uncharacterized protein</fullName>
    </submittedName>
</protein>
<dbReference type="AlphaFoldDB" id="A0A7C8Z0X3"/>
<sequence length="108" mass="12662">MKIGFIKASDDFLDEVSRRAEMAPFSEQQRRRILRRRFGAVSIDALATNVQNRLQVTVYPVVSRHFSLSKSLYLRLLMEERRRRRSAFFTPLCNSTPTCDCVLPFYRG</sequence>
<reference evidence="1" key="2">
    <citation type="submission" date="2020-07" db="EMBL/GenBank/DDBJ databases">
        <authorList>
            <person name="Vera ALvarez R."/>
            <person name="Arias-Moreno D.M."/>
            <person name="Jimenez-Jacinto V."/>
            <person name="Jimenez-Bremont J.F."/>
            <person name="Swaminathan K."/>
            <person name="Moose S.P."/>
            <person name="Guerrero-Gonzalez M.L."/>
            <person name="Marino-Ramirez L."/>
            <person name="Landsman D."/>
            <person name="Rodriguez-Kessler M."/>
            <person name="Delgado-Sanchez P."/>
        </authorList>
    </citation>
    <scope>NUCLEOTIDE SEQUENCE</scope>
    <source>
        <tissue evidence="1">Cladode</tissue>
    </source>
</reference>